<reference evidence="1" key="1">
    <citation type="journal article" date="2023" name="G3 (Bethesda)">
        <title>A reference genome for the long-term kleptoplast-retaining sea slug Elysia crispata morphotype clarki.</title>
        <authorList>
            <person name="Eastman K.E."/>
            <person name="Pendleton A.L."/>
            <person name="Shaikh M.A."/>
            <person name="Suttiyut T."/>
            <person name="Ogas R."/>
            <person name="Tomko P."/>
            <person name="Gavelis G."/>
            <person name="Widhalm J.R."/>
            <person name="Wisecaver J.H."/>
        </authorList>
    </citation>
    <scope>NUCLEOTIDE SEQUENCE</scope>
    <source>
        <strain evidence="1">ECLA1</strain>
    </source>
</reference>
<dbReference type="EMBL" id="JAWDGP010005791">
    <property type="protein sequence ID" value="KAK3752054.1"/>
    <property type="molecule type" value="Genomic_DNA"/>
</dbReference>
<gene>
    <name evidence="1" type="ORF">RRG08_059521</name>
</gene>
<protein>
    <submittedName>
        <fullName evidence="1">Uncharacterized protein</fullName>
    </submittedName>
</protein>
<name>A0AAE1D1Q2_9GAST</name>
<sequence length="171" mass="18888">MTLPVHQRVCMFVQLSFAIVRLSRITPTSAERLIICPSCIAHGGSFVCTSDARVTCTLSRYVDGDGWVFVCVQGDSFIFFPNSGVVSYMSRTLELCLTEAVISRKTNSTQKYLIGWRSSGSSQRDAKKLRSHVINRPFDWCIATGSDSFGVGIRSPGSIPQWGEGVRPDKQ</sequence>
<accession>A0AAE1D1Q2</accession>
<proteinExistence type="predicted"/>
<comment type="caution">
    <text evidence="1">The sequence shown here is derived from an EMBL/GenBank/DDBJ whole genome shotgun (WGS) entry which is preliminary data.</text>
</comment>
<organism evidence="1 2">
    <name type="scientific">Elysia crispata</name>
    <name type="common">lettuce slug</name>
    <dbReference type="NCBI Taxonomy" id="231223"/>
    <lineage>
        <taxon>Eukaryota</taxon>
        <taxon>Metazoa</taxon>
        <taxon>Spiralia</taxon>
        <taxon>Lophotrochozoa</taxon>
        <taxon>Mollusca</taxon>
        <taxon>Gastropoda</taxon>
        <taxon>Heterobranchia</taxon>
        <taxon>Euthyneura</taxon>
        <taxon>Panpulmonata</taxon>
        <taxon>Sacoglossa</taxon>
        <taxon>Placobranchoidea</taxon>
        <taxon>Plakobranchidae</taxon>
        <taxon>Elysia</taxon>
    </lineage>
</organism>
<keyword evidence="2" id="KW-1185">Reference proteome</keyword>
<dbReference type="AlphaFoldDB" id="A0AAE1D1Q2"/>
<evidence type="ECO:0000313" key="2">
    <source>
        <dbReference type="Proteomes" id="UP001283361"/>
    </source>
</evidence>
<dbReference type="Proteomes" id="UP001283361">
    <property type="component" value="Unassembled WGS sequence"/>
</dbReference>
<evidence type="ECO:0000313" key="1">
    <source>
        <dbReference type="EMBL" id="KAK3752054.1"/>
    </source>
</evidence>